<feature type="coiled-coil region" evidence="1">
    <location>
        <begin position="570"/>
        <end position="703"/>
    </location>
</feature>
<evidence type="ECO:0000313" key="4">
    <source>
        <dbReference type="WBParaSite" id="maker-uti_cns_0002724-snap-gene-0.6-mRNA-1"/>
    </source>
</evidence>
<evidence type="ECO:0000313" key="5">
    <source>
        <dbReference type="WBParaSite" id="maker-uti_cns_0003923-snap-gene-0.10-mRNA-1"/>
    </source>
</evidence>
<protein>
    <submittedName>
        <fullName evidence="4 5">Uds1 domain-containing protein</fullName>
    </submittedName>
</protein>
<dbReference type="WBParaSite" id="maker-uti_cns_0003923-snap-gene-0.10-mRNA-1">
    <property type="protein sequence ID" value="maker-uti_cns_0003923-snap-gene-0.10-mRNA-1"/>
    <property type="gene ID" value="maker-uti_cns_0003923-snap-gene-0.10"/>
</dbReference>
<feature type="coiled-coil region" evidence="1">
    <location>
        <begin position="478"/>
        <end position="519"/>
    </location>
</feature>
<proteinExistence type="predicted"/>
<dbReference type="InterPro" id="IPR031887">
    <property type="entry name" value="SDCCAG8"/>
</dbReference>
<sequence>MLNASNDSILQRANESLEDLRISFDDQHGRQSRPRQKQQQQPSRRPPAHASSAEELRASGRAWSEGQFHNDHSYRTAAAKLAELVASRDSSVGAAETGGRGGGDRPALARGVQFTPPLSSQFSLAADDRRAAWQNLPAQASKAELVELLESQTAYTRALEIQMQHTDSLIAHAMDLCNQLLLDLDECLQQQQGASVRGSHVGGGLRQTASLQDVTRASVDQFKEELQRVSAMHQTRNERLEAQLKQAKADLAHRDEELDRLKADVRRLMSDNADLATGGLSALPVMIDRSGLPVSSAGGQASLVETLRRERDSLVESVTSLKQKLEESRQREQELYDQLTASIETVEQAKLEESNALLEKRQLSDELIGLRGRLDELLAAQSRRLDEARTGAREQADSELEGLRKRLRESEDELAAAGAKLERLNGEKRSLGQQLEEARSMLRLHETELTRGRDELASAATRAALHRDQAVSELGRVRQQLEQERVDRTGERDRLQSQLAEMRARLSAAEQAVQQGGEERLRLAGRAESLMRELQLARSGAESAGRAARQEAEKAAGRAARRESELLRQLAEQEARHEAAAGEMQRLLDQHAGLAERLRRELRRSADQLAGLQAAACQETAELAAERDQAAERLERCQARLRDAEKQLAGHTKAEAELRDRVRQLAGQQQDQSRGALQLLAGHTALQRERDLLAKEADFLRQQMQAGGSSGNGGDSGAGGGVAMMAAASG</sequence>
<name>A0A1I8H040_9PLAT</name>
<dbReference type="GO" id="GO:0030010">
    <property type="term" value="P:establishment of cell polarity"/>
    <property type="evidence" value="ECO:0007669"/>
    <property type="project" value="TreeGrafter"/>
</dbReference>
<evidence type="ECO:0000256" key="1">
    <source>
        <dbReference type="SAM" id="Coils"/>
    </source>
</evidence>
<reference evidence="4 5" key="1">
    <citation type="submission" date="2016-11" db="UniProtKB">
        <authorList>
            <consortium name="WormBaseParasite"/>
        </authorList>
    </citation>
    <scope>IDENTIFICATION</scope>
</reference>
<feature type="region of interest" description="Disordered" evidence="2">
    <location>
        <begin position="703"/>
        <end position="730"/>
    </location>
</feature>
<feature type="coiled-coil region" evidence="1">
    <location>
        <begin position="304"/>
        <end position="448"/>
    </location>
</feature>
<feature type="compositionally biased region" description="Basic and acidic residues" evidence="2">
    <location>
        <begin position="548"/>
        <end position="565"/>
    </location>
</feature>
<dbReference type="GO" id="GO:0007098">
    <property type="term" value="P:centrosome cycle"/>
    <property type="evidence" value="ECO:0007669"/>
    <property type="project" value="InterPro"/>
</dbReference>
<dbReference type="GO" id="GO:0005813">
    <property type="term" value="C:centrosome"/>
    <property type="evidence" value="ECO:0007669"/>
    <property type="project" value="InterPro"/>
</dbReference>
<feature type="region of interest" description="Disordered" evidence="2">
    <location>
        <begin position="89"/>
        <end position="109"/>
    </location>
</feature>
<dbReference type="Pfam" id="PF15964">
    <property type="entry name" value="CCCAP"/>
    <property type="match status" value="1"/>
</dbReference>
<accession>A0A1I8H040</accession>
<keyword evidence="1" id="KW-0175">Coiled coil</keyword>
<dbReference type="Proteomes" id="UP000095280">
    <property type="component" value="Unplaced"/>
</dbReference>
<dbReference type="GO" id="GO:0005814">
    <property type="term" value="C:centriole"/>
    <property type="evidence" value="ECO:0007669"/>
    <property type="project" value="TreeGrafter"/>
</dbReference>
<dbReference type="WBParaSite" id="maker-uti_cns_0007546-snap-gene-0.3-mRNA-1">
    <property type="protein sequence ID" value="maker-uti_cns_0007546-snap-gene-0.3-mRNA-1"/>
    <property type="gene ID" value="maker-uti_cns_0007546-snap-gene-0.3"/>
</dbReference>
<dbReference type="WBParaSite" id="maker-uti_cns_0002724-snap-gene-0.6-mRNA-1">
    <property type="protein sequence ID" value="maker-uti_cns_0002724-snap-gene-0.6-mRNA-1"/>
    <property type="gene ID" value="maker-uti_cns_0002724-snap-gene-0.6"/>
</dbReference>
<organism evidence="3 5">
    <name type="scientific">Macrostomum lignano</name>
    <dbReference type="NCBI Taxonomy" id="282301"/>
    <lineage>
        <taxon>Eukaryota</taxon>
        <taxon>Metazoa</taxon>
        <taxon>Spiralia</taxon>
        <taxon>Lophotrochozoa</taxon>
        <taxon>Platyhelminthes</taxon>
        <taxon>Rhabditophora</taxon>
        <taxon>Macrostomorpha</taxon>
        <taxon>Macrostomida</taxon>
        <taxon>Macrostomidae</taxon>
        <taxon>Macrostomum</taxon>
    </lineage>
</organism>
<feature type="compositionally biased region" description="Basic and acidic residues" evidence="2">
    <location>
        <begin position="19"/>
        <end position="29"/>
    </location>
</feature>
<dbReference type="GO" id="GO:0001764">
    <property type="term" value="P:neuron migration"/>
    <property type="evidence" value="ECO:0007669"/>
    <property type="project" value="TreeGrafter"/>
</dbReference>
<evidence type="ECO:0000313" key="3">
    <source>
        <dbReference type="Proteomes" id="UP000095280"/>
    </source>
</evidence>
<dbReference type="PANTHER" id="PTHR34343">
    <property type="entry name" value="SEROLOGICALLY DEFINED COLON CANCER ANTIGEN 8"/>
    <property type="match status" value="1"/>
</dbReference>
<dbReference type="PANTHER" id="PTHR34343:SF1">
    <property type="entry name" value="SEROLOGICALLY DEFINED COLON CANCER ANTIGEN 8"/>
    <property type="match status" value="1"/>
</dbReference>
<dbReference type="GO" id="GO:0035148">
    <property type="term" value="P:tube formation"/>
    <property type="evidence" value="ECO:0007669"/>
    <property type="project" value="TreeGrafter"/>
</dbReference>
<feature type="compositionally biased region" description="Gly residues" evidence="2">
    <location>
        <begin position="708"/>
        <end position="722"/>
    </location>
</feature>
<dbReference type="AlphaFoldDB" id="A0A1I8H040"/>
<feature type="region of interest" description="Disordered" evidence="2">
    <location>
        <begin position="19"/>
        <end position="58"/>
    </location>
</feature>
<feature type="region of interest" description="Disordered" evidence="2">
    <location>
        <begin position="540"/>
        <end position="565"/>
    </location>
</feature>
<evidence type="ECO:0000256" key="2">
    <source>
        <dbReference type="SAM" id="MobiDB-lite"/>
    </source>
</evidence>
<feature type="coiled-coil region" evidence="1">
    <location>
        <begin position="223"/>
        <end position="271"/>
    </location>
</feature>
<keyword evidence="3" id="KW-1185">Reference proteome</keyword>